<name>A0ABW4DLQ6_9LACO</name>
<dbReference type="PANTHER" id="PTHR43649:SF32">
    <property type="entry name" value="SUGAR BINDING SECRETED PROTEIN"/>
    <property type="match status" value="1"/>
</dbReference>
<dbReference type="EMBL" id="JBHTOF010000060">
    <property type="protein sequence ID" value="MFD1465602.1"/>
    <property type="molecule type" value="Genomic_DNA"/>
</dbReference>
<dbReference type="Gene3D" id="3.40.190.10">
    <property type="entry name" value="Periplasmic binding protein-like II"/>
    <property type="match status" value="1"/>
</dbReference>
<keyword evidence="1" id="KW-0732">Signal</keyword>
<dbReference type="SUPFAM" id="SSF53850">
    <property type="entry name" value="Periplasmic binding protein-like II"/>
    <property type="match status" value="1"/>
</dbReference>
<dbReference type="RefSeq" id="WP_125578929.1">
    <property type="nucleotide sequence ID" value="NZ_JBHTOF010000060.1"/>
</dbReference>
<reference evidence="3" key="1">
    <citation type="journal article" date="2019" name="Int. J. Syst. Evol. Microbiol.">
        <title>The Global Catalogue of Microorganisms (GCM) 10K type strain sequencing project: providing services to taxonomists for standard genome sequencing and annotation.</title>
        <authorList>
            <consortium name="The Broad Institute Genomics Platform"/>
            <consortium name="The Broad Institute Genome Sequencing Center for Infectious Disease"/>
            <person name="Wu L."/>
            <person name="Ma J."/>
        </authorList>
    </citation>
    <scope>NUCLEOTIDE SEQUENCE [LARGE SCALE GENOMIC DNA]</scope>
    <source>
        <strain evidence="3">CCM 8951</strain>
    </source>
</reference>
<keyword evidence="3" id="KW-1185">Reference proteome</keyword>
<evidence type="ECO:0000313" key="3">
    <source>
        <dbReference type="Proteomes" id="UP001597244"/>
    </source>
</evidence>
<protein>
    <submittedName>
        <fullName evidence="2">ABC transporter substrate-binding protein</fullName>
    </submittedName>
</protein>
<accession>A0ABW4DLQ6</accession>
<dbReference type="PROSITE" id="PS51257">
    <property type="entry name" value="PROKAR_LIPOPROTEIN"/>
    <property type="match status" value="1"/>
</dbReference>
<dbReference type="InterPro" id="IPR006059">
    <property type="entry name" value="SBP"/>
</dbReference>
<dbReference type="InterPro" id="IPR050490">
    <property type="entry name" value="Bact_solute-bd_prot1"/>
</dbReference>
<gene>
    <name evidence="2" type="ORF">ACFQ4L_05850</name>
</gene>
<organism evidence="2 3">
    <name type="scientific">Lapidilactobacillus mulanensis</name>
    <dbReference type="NCBI Taxonomy" id="2485999"/>
    <lineage>
        <taxon>Bacteria</taxon>
        <taxon>Bacillati</taxon>
        <taxon>Bacillota</taxon>
        <taxon>Bacilli</taxon>
        <taxon>Lactobacillales</taxon>
        <taxon>Lactobacillaceae</taxon>
        <taxon>Lapidilactobacillus</taxon>
    </lineage>
</organism>
<evidence type="ECO:0000313" key="2">
    <source>
        <dbReference type="EMBL" id="MFD1465602.1"/>
    </source>
</evidence>
<proteinExistence type="predicted"/>
<dbReference type="Pfam" id="PF01547">
    <property type="entry name" value="SBP_bac_1"/>
    <property type="match status" value="1"/>
</dbReference>
<evidence type="ECO:0000256" key="1">
    <source>
        <dbReference type="SAM" id="SignalP"/>
    </source>
</evidence>
<feature type="chain" id="PRO_5045615377" evidence="1">
    <location>
        <begin position="24"/>
        <end position="449"/>
    </location>
</feature>
<comment type="caution">
    <text evidence="2">The sequence shown here is derived from an EMBL/GenBank/DDBJ whole genome shotgun (WGS) entry which is preliminary data.</text>
</comment>
<dbReference type="PANTHER" id="PTHR43649">
    <property type="entry name" value="ARABINOSE-BINDING PROTEIN-RELATED"/>
    <property type="match status" value="1"/>
</dbReference>
<dbReference type="Proteomes" id="UP001597244">
    <property type="component" value="Unassembled WGS sequence"/>
</dbReference>
<sequence>MKKIIGALTGLVLSLLLVGCGNSTNKSSNTGGTEKKRVENAQLKVYAPKGKNTDWLSGVVKEYNKKYSTKISLKTTDVAPTAITQKLTPLLIGNEILPDISFIQDSDITGLLDKFPTSFENLTKDGYEKKFSKGIYATKLSSLKATAPNNSLFGFPQDLGMVMMFYRQDIFEKAGIDPEKITDWDELINAGKKIKEKTGKDLLALDANGETSLVTQIMQQQGTPLIDKKGKFNLNSQAAKNALNIVDKLKQSKTVSYYSSDKDRYPSFQDSAVIIEGTWLAGNMAVNYPKQTGLWRMRTIVGYSKANPGKNPVNGGSSWYIGANSKNKAAALQLMEFAVKDSKSQQDLLKRGSASASVAAYSTSAGKEGLDYFGGQKIYDQVQKAGNNAIEVYQYPYVSDAGNYLKMAVFDYWQGKNMNDSLKKQTDQFNQKYALPNCQIKCNTTDLFL</sequence>
<feature type="signal peptide" evidence="1">
    <location>
        <begin position="1"/>
        <end position="23"/>
    </location>
</feature>